<dbReference type="Pfam" id="PF00440">
    <property type="entry name" value="TetR_N"/>
    <property type="match status" value="1"/>
</dbReference>
<organism evidence="4 5">
    <name type="scientific">Melittangium boletus DSM 14713</name>
    <dbReference type="NCBI Taxonomy" id="1294270"/>
    <lineage>
        <taxon>Bacteria</taxon>
        <taxon>Pseudomonadati</taxon>
        <taxon>Myxococcota</taxon>
        <taxon>Myxococcia</taxon>
        <taxon>Myxococcales</taxon>
        <taxon>Cystobacterineae</taxon>
        <taxon>Archangiaceae</taxon>
        <taxon>Melittangium</taxon>
    </lineage>
</organism>
<dbReference type="InterPro" id="IPR001647">
    <property type="entry name" value="HTH_TetR"/>
</dbReference>
<evidence type="ECO:0000256" key="1">
    <source>
        <dbReference type="ARBA" id="ARBA00023125"/>
    </source>
</evidence>
<evidence type="ECO:0000256" key="2">
    <source>
        <dbReference type="PROSITE-ProRule" id="PRU00335"/>
    </source>
</evidence>
<dbReference type="Pfam" id="PF14246">
    <property type="entry name" value="TetR_C_7"/>
    <property type="match status" value="1"/>
</dbReference>
<evidence type="ECO:0000313" key="4">
    <source>
        <dbReference type="EMBL" id="ATB33472.1"/>
    </source>
</evidence>
<protein>
    <recommendedName>
        <fullName evidence="3">HTH tetR-type domain-containing protein</fullName>
    </recommendedName>
</protein>
<dbReference type="InterPro" id="IPR009057">
    <property type="entry name" value="Homeodomain-like_sf"/>
</dbReference>
<keyword evidence="1 2" id="KW-0238">DNA-binding</keyword>
<comment type="caution">
    <text evidence="2">Lacks conserved residue(s) required for the propagation of feature annotation.</text>
</comment>
<evidence type="ECO:0000259" key="3">
    <source>
        <dbReference type="PROSITE" id="PS50977"/>
    </source>
</evidence>
<dbReference type="InterPro" id="IPR039536">
    <property type="entry name" value="TetR_C_Proteobacteria"/>
</dbReference>
<dbReference type="GO" id="GO:0003700">
    <property type="term" value="F:DNA-binding transcription factor activity"/>
    <property type="evidence" value="ECO:0007669"/>
    <property type="project" value="TreeGrafter"/>
</dbReference>
<name>A0A250IQE8_9BACT</name>
<dbReference type="InterPro" id="IPR036271">
    <property type="entry name" value="Tet_transcr_reg_TetR-rel_C_sf"/>
</dbReference>
<dbReference type="Gene3D" id="1.10.357.10">
    <property type="entry name" value="Tetracycline Repressor, domain 2"/>
    <property type="match status" value="2"/>
</dbReference>
<dbReference type="PANTHER" id="PTHR30055:SF146">
    <property type="entry name" value="HTH-TYPE TRANSCRIPTIONAL DUAL REGULATOR CECR"/>
    <property type="match status" value="1"/>
</dbReference>
<sequence length="232" mass="25566">MDDLAREAGLSRATLYRQAGSRDTVLAALSEQGVDVGRRSDVRERILAACRPVFTRAGFDAATLEEVASEAGVGPATVYRQFGDKDGLIRAFAEHIGPRRAIHEVVLTPSGDVRADLERVATAAIRRVVEDVDLLRLGLLERLRGGTWAEHLKASPFRVHRSLTQLLEFYAASGTLESKDPQRMARVFIGMLFSSFAELMLERGPPPDPEDTARFITHVFLEGLASADRRKP</sequence>
<proteinExistence type="predicted"/>
<dbReference type="PANTHER" id="PTHR30055">
    <property type="entry name" value="HTH-TYPE TRANSCRIPTIONAL REGULATOR RUTR"/>
    <property type="match status" value="1"/>
</dbReference>
<dbReference type="SUPFAM" id="SSF46689">
    <property type="entry name" value="Homeodomain-like"/>
    <property type="match status" value="1"/>
</dbReference>
<accession>A0A250IQE8</accession>
<feature type="domain" description="HTH tetR-type" evidence="3">
    <location>
        <begin position="40"/>
        <end position="100"/>
    </location>
</feature>
<evidence type="ECO:0000313" key="5">
    <source>
        <dbReference type="Proteomes" id="UP000217289"/>
    </source>
</evidence>
<gene>
    <name evidence="4" type="ORF">MEBOL_006970</name>
</gene>
<dbReference type="InterPro" id="IPR050109">
    <property type="entry name" value="HTH-type_TetR-like_transc_reg"/>
</dbReference>
<dbReference type="PROSITE" id="PS50977">
    <property type="entry name" value="HTH_TETR_2"/>
    <property type="match status" value="2"/>
</dbReference>
<dbReference type="EMBL" id="CP022163">
    <property type="protein sequence ID" value="ATB33472.1"/>
    <property type="molecule type" value="Genomic_DNA"/>
</dbReference>
<dbReference type="PRINTS" id="PR00455">
    <property type="entry name" value="HTHTETR"/>
</dbReference>
<feature type="DNA-binding region" description="H-T-H motif" evidence="2">
    <location>
        <begin position="63"/>
        <end position="82"/>
    </location>
</feature>
<dbReference type="AlphaFoldDB" id="A0A250IQE8"/>
<reference evidence="4 5" key="1">
    <citation type="submission" date="2017-06" db="EMBL/GenBank/DDBJ databases">
        <authorList>
            <person name="Kim H.J."/>
            <person name="Triplett B.A."/>
        </authorList>
    </citation>
    <scope>NUCLEOTIDE SEQUENCE [LARGE SCALE GENOMIC DNA]</scope>
    <source>
        <strain evidence="4 5">DSM 14713</strain>
    </source>
</reference>
<dbReference type="Proteomes" id="UP000217289">
    <property type="component" value="Chromosome"/>
</dbReference>
<keyword evidence="5" id="KW-1185">Reference proteome</keyword>
<dbReference type="SUPFAM" id="SSF48498">
    <property type="entry name" value="Tetracyclin repressor-like, C-terminal domain"/>
    <property type="match status" value="1"/>
</dbReference>
<feature type="domain" description="HTH tetR-type" evidence="3">
    <location>
        <begin position="1"/>
        <end position="37"/>
    </location>
</feature>
<dbReference type="GO" id="GO:0000976">
    <property type="term" value="F:transcription cis-regulatory region binding"/>
    <property type="evidence" value="ECO:0007669"/>
    <property type="project" value="TreeGrafter"/>
</dbReference>
<dbReference type="KEGG" id="mbd:MEBOL_006970"/>